<evidence type="ECO:0000313" key="2">
    <source>
        <dbReference type="EMBL" id="GHD51711.1"/>
    </source>
</evidence>
<dbReference type="SUPFAM" id="SSF50475">
    <property type="entry name" value="FMN-binding split barrel"/>
    <property type="match status" value="1"/>
</dbReference>
<evidence type="ECO:0000259" key="1">
    <source>
        <dbReference type="SMART" id="SM00903"/>
    </source>
</evidence>
<dbReference type="GO" id="GO:0016646">
    <property type="term" value="F:oxidoreductase activity, acting on the CH-NH group of donors, NAD or NADP as acceptor"/>
    <property type="evidence" value="ECO:0007669"/>
    <property type="project" value="UniProtKB-ARBA"/>
</dbReference>
<reference evidence="2" key="2">
    <citation type="submission" date="2020-09" db="EMBL/GenBank/DDBJ databases">
        <authorList>
            <person name="Sun Q."/>
            <person name="Kim S."/>
        </authorList>
    </citation>
    <scope>NUCLEOTIDE SEQUENCE</scope>
    <source>
        <strain evidence="2">KCTC 42651</strain>
    </source>
</reference>
<proteinExistence type="predicted"/>
<feature type="domain" description="Flavin reductase like" evidence="1">
    <location>
        <begin position="22"/>
        <end position="183"/>
    </location>
</feature>
<reference evidence="2" key="1">
    <citation type="journal article" date="2014" name="Int. J. Syst. Evol. Microbiol.">
        <title>Complete genome sequence of Corynebacterium casei LMG S-19264T (=DSM 44701T), isolated from a smear-ripened cheese.</title>
        <authorList>
            <consortium name="US DOE Joint Genome Institute (JGI-PGF)"/>
            <person name="Walter F."/>
            <person name="Albersmeier A."/>
            <person name="Kalinowski J."/>
            <person name="Ruckert C."/>
        </authorList>
    </citation>
    <scope>NUCLEOTIDE SEQUENCE</scope>
    <source>
        <strain evidence="2">KCTC 42651</strain>
    </source>
</reference>
<dbReference type="Proteomes" id="UP000630353">
    <property type="component" value="Unassembled WGS sequence"/>
</dbReference>
<dbReference type="PANTHER" id="PTHR43812">
    <property type="entry name" value="BLR2425 PROTEIN"/>
    <property type="match status" value="1"/>
</dbReference>
<dbReference type="PANTHER" id="PTHR43812:SF2">
    <property type="entry name" value="FLAVIN REDUCTASE LIKE DOMAIN-CONTAINING PROTEIN"/>
    <property type="match status" value="1"/>
</dbReference>
<dbReference type="Pfam" id="PF01613">
    <property type="entry name" value="Flavin_Reduct"/>
    <property type="match status" value="1"/>
</dbReference>
<name>A0A918XSP8_9PROT</name>
<protein>
    <submittedName>
        <fullName evidence="2">Flavin reductase</fullName>
    </submittedName>
</protein>
<dbReference type="SMART" id="SM00903">
    <property type="entry name" value="Flavin_Reduct"/>
    <property type="match status" value="1"/>
</dbReference>
<dbReference type="AlphaFoldDB" id="A0A918XSP8"/>
<dbReference type="EMBL" id="BMZS01000005">
    <property type="protein sequence ID" value="GHD51711.1"/>
    <property type="molecule type" value="Genomic_DNA"/>
</dbReference>
<evidence type="ECO:0000313" key="3">
    <source>
        <dbReference type="Proteomes" id="UP000630353"/>
    </source>
</evidence>
<dbReference type="InterPro" id="IPR002563">
    <property type="entry name" value="Flavin_Rdtase-like_dom"/>
</dbReference>
<organism evidence="2 3">
    <name type="scientific">Thalassobaculum fulvum</name>
    <dbReference type="NCBI Taxonomy" id="1633335"/>
    <lineage>
        <taxon>Bacteria</taxon>
        <taxon>Pseudomonadati</taxon>
        <taxon>Pseudomonadota</taxon>
        <taxon>Alphaproteobacteria</taxon>
        <taxon>Rhodospirillales</taxon>
        <taxon>Thalassobaculaceae</taxon>
        <taxon>Thalassobaculum</taxon>
    </lineage>
</organism>
<dbReference type="RefSeq" id="WP_189990271.1">
    <property type="nucleotide sequence ID" value="NZ_BMZS01000005.1"/>
</dbReference>
<accession>A0A918XSP8</accession>
<gene>
    <name evidence="2" type="ORF">GCM10017083_26460</name>
</gene>
<sequence length="205" mass="22666">MIFYEPGRHKDQGFRHDPFKAFVSPRPIGWISTVDADGRTNLAPYSFFNAMSFLPPVVVFGTGTKPDGSPKDSQRNVEATGEFVCNIVSEALKEQMNETSAHLPHGDDEMAKAGLRGAACQKVRPLRVAAAPVALECRYLETVKLPSWNEPAGNYAIFGEVIGVHVDPAIVEDGLVDVTRYRPVSRLGYFDYATVTEVFQMMRPD</sequence>
<keyword evidence="3" id="KW-1185">Reference proteome</keyword>
<dbReference type="GO" id="GO:0010181">
    <property type="term" value="F:FMN binding"/>
    <property type="evidence" value="ECO:0007669"/>
    <property type="project" value="InterPro"/>
</dbReference>
<dbReference type="InterPro" id="IPR012349">
    <property type="entry name" value="Split_barrel_FMN-bd"/>
</dbReference>
<dbReference type="Gene3D" id="2.30.110.10">
    <property type="entry name" value="Electron Transport, Fmn-binding Protein, Chain A"/>
    <property type="match status" value="1"/>
</dbReference>
<comment type="caution">
    <text evidence="2">The sequence shown here is derived from an EMBL/GenBank/DDBJ whole genome shotgun (WGS) entry which is preliminary data.</text>
</comment>